<proteinExistence type="predicted"/>
<feature type="binding site" evidence="1">
    <location>
        <position position="88"/>
    </location>
    <ligand>
        <name>Mg(2+)</name>
        <dbReference type="ChEBI" id="CHEBI:18420"/>
        <label>1</label>
        <note>catalytic</note>
    </ligand>
</feature>
<dbReference type="STRING" id="1032480.MLP_12830"/>
<dbReference type="PRINTS" id="PR00377">
    <property type="entry name" value="IMPHPHTASES"/>
</dbReference>
<name>F5XPI9_MICPN</name>
<dbReference type="KEGG" id="mph:MLP_12830"/>
<comment type="cofactor">
    <cofactor evidence="1">
        <name>Mg(2+)</name>
        <dbReference type="ChEBI" id="CHEBI:18420"/>
    </cofactor>
</comment>
<feature type="binding site" evidence="1">
    <location>
        <position position="69"/>
    </location>
    <ligand>
        <name>Mg(2+)</name>
        <dbReference type="ChEBI" id="CHEBI:18420"/>
        <label>1</label>
        <note>catalytic</note>
    </ligand>
</feature>
<keyword evidence="3" id="KW-1185">Reference proteome</keyword>
<dbReference type="GO" id="GO:0008934">
    <property type="term" value="F:inositol monophosphate 1-phosphatase activity"/>
    <property type="evidence" value="ECO:0007669"/>
    <property type="project" value="TreeGrafter"/>
</dbReference>
<evidence type="ECO:0000313" key="3">
    <source>
        <dbReference type="Proteomes" id="UP000007947"/>
    </source>
</evidence>
<keyword evidence="1" id="KW-0460">Magnesium</keyword>
<evidence type="ECO:0000313" key="2">
    <source>
        <dbReference type="EMBL" id="BAK34297.1"/>
    </source>
</evidence>
<dbReference type="Proteomes" id="UP000007947">
    <property type="component" value="Chromosome"/>
</dbReference>
<reference evidence="2 3" key="1">
    <citation type="submission" date="2011-05" db="EMBL/GenBank/DDBJ databases">
        <title>Whole genome sequence of Microlunatus phosphovorus NM-1.</title>
        <authorList>
            <person name="Hosoyama A."/>
            <person name="Sasaki K."/>
            <person name="Harada T."/>
            <person name="Igarashi R."/>
            <person name="Kawakoshi A."/>
            <person name="Sasagawa M."/>
            <person name="Fukada J."/>
            <person name="Nakamura S."/>
            <person name="Katano Y."/>
            <person name="Hanada S."/>
            <person name="Kamagata Y."/>
            <person name="Nakamura N."/>
            <person name="Yamazaki S."/>
            <person name="Fujita N."/>
        </authorList>
    </citation>
    <scope>NUCLEOTIDE SEQUENCE [LARGE SCALE GENOMIC DNA]</scope>
    <source>
        <strain evidence="3">ATCC 700054 / DSM 10555 / JCM 9379 / NBRC 101784 / NCIMB 13414 / VKM Ac-1990 / NM-1</strain>
    </source>
</reference>
<dbReference type="EMBL" id="AP012204">
    <property type="protein sequence ID" value="BAK34297.1"/>
    <property type="molecule type" value="Genomic_DNA"/>
</dbReference>
<dbReference type="PANTHER" id="PTHR20854:SF4">
    <property type="entry name" value="INOSITOL-1-MONOPHOSPHATASE-RELATED"/>
    <property type="match status" value="1"/>
</dbReference>
<dbReference type="CDD" id="cd01637">
    <property type="entry name" value="IMPase_like"/>
    <property type="match status" value="1"/>
</dbReference>
<dbReference type="GO" id="GO:0006020">
    <property type="term" value="P:inositol metabolic process"/>
    <property type="evidence" value="ECO:0007669"/>
    <property type="project" value="TreeGrafter"/>
</dbReference>
<dbReference type="InterPro" id="IPR000760">
    <property type="entry name" value="Inositol_monophosphatase-like"/>
</dbReference>
<dbReference type="Gene3D" id="3.40.190.80">
    <property type="match status" value="1"/>
</dbReference>
<feature type="binding site" evidence="1">
    <location>
        <position position="87"/>
    </location>
    <ligand>
        <name>Mg(2+)</name>
        <dbReference type="ChEBI" id="CHEBI:18420"/>
        <label>1</label>
        <note>catalytic</note>
    </ligand>
</feature>
<keyword evidence="1" id="KW-0479">Metal-binding</keyword>
<dbReference type="RefSeq" id="WP_013862180.1">
    <property type="nucleotide sequence ID" value="NC_015635.1"/>
</dbReference>
<dbReference type="Pfam" id="PF00459">
    <property type="entry name" value="Inositol_P"/>
    <property type="match status" value="1"/>
</dbReference>
<protein>
    <submittedName>
        <fullName evidence="2">Putative inositol monophosphatase</fullName>
        <ecNumber evidence="2">3.1.3.25</ecNumber>
    </submittedName>
</protein>
<evidence type="ECO:0000256" key="1">
    <source>
        <dbReference type="PIRSR" id="PIRSR600760-2"/>
    </source>
</evidence>
<sequence>MTDDLAVELAAAHAAVDEAVAILRANRSRPHQRIDKATKDYLTEVDIASETAIREALAVSTPDIGFYGEESGGADLHTGRVWVADPLDGTINYATGSPLCGVMLGLLEDGVPTLGVIDLPFLGVRVDSGSVADVGSLAEGIVGMGDAFHRGGPRLDAYVNLTATVHKQAFRFRCVGAASVLWTWLVSGQLQGMFLAHNNPYDVVAGHAIARAAGAICTDYDGSPLTLASAGTLAAAPGVHPELVELASDLAAAAAEES</sequence>
<organism evidence="2 3">
    <name type="scientific">Microlunatus phosphovorus (strain ATCC 700054 / DSM 10555 / JCM 9379 / NBRC 101784 / NCIMB 13414 / VKM Ac-1990 / NM-1)</name>
    <dbReference type="NCBI Taxonomy" id="1032480"/>
    <lineage>
        <taxon>Bacteria</taxon>
        <taxon>Bacillati</taxon>
        <taxon>Actinomycetota</taxon>
        <taxon>Actinomycetes</taxon>
        <taxon>Propionibacteriales</taxon>
        <taxon>Propionibacteriaceae</taxon>
        <taxon>Microlunatus</taxon>
    </lineage>
</organism>
<dbReference type="Gene3D" id="3.30.540.10">
    <property type="entry name" value="Fructose-1,6-Bisphosphatase, subunit A, domain 1"/>
    <property type="match status" value="1"/>
</dbReference>
<dbReference type="eggNOG" id="COG0483">
    <property type="taxonomic scope" value="Bacteria"/>
</dbReference>
<accession>F5XPI9</accession>
<dbReference type="SUPFAM" id="SSF56655">
    <property type="entry name" value="Carbohydrate phosphatase"/>
    <property type="match status" value="1"/>
</dbReference>
<keyword evidence="2" id="KW-0378">Hydrolase</keyword>
<feature type="binding site" evidence="1">
    <location>
        <position position="202"/>
    </location>
    <ligand>
        <name>Mg(2+)</name>
        <dbReference type="ChEBI" id="CHEBI:18420"/>
        <label>1</label>
        <note>catalytic</note>
    </ligand>
</feature>
<dbReference type="HOGENOM" id="CLU_044118_4_0_11"/>
<dbReference type="AlphaFoldDB" id="F5XPI9"/>
<dbReference type="GO" id="GO:0007165">
    <property type="term" value="P:signal transduction"/>
    <property type="evidence" value="ECO:0007669"/>
    <property type="project" value="TreeGrafter"/>
</dbReference>
<feature type="binding site" evidence="1">
    <location>
        <position position="85"/>
    </location>
    <ligand>
        <name>Mg(2+)</name>
        <dbReference type="ChEBI" id="CHEBI:18420"/>
        <label>1</label>
        <note>catalytic</note>
    </ligand>
</feature>
<dbReference type="GO" id="GO:0046872">
    <property type="term" value="F:metal ion binding"/>
    <property type="evidence" value="ECO:0007669"/>
    <property type="project" value="UniProtKB-KW"/>
</dbReference>
<dbReference type="EC" id="3.1.3.25" evidence="2"/>
<dbReference type="PANTHER" id="PTHR20854">
    <property type="entry name" value="INOSITOL MONOPHOSPHATASE"/>
    <property type="match status" value="1"/>
</dbReference>
<gene>
    <name evidence="2" type="ordered locus">MLP_12830</name>
</gene>
<dbReference type="OrthoDB" id="9772456at2"/>